<dbReference type="AlphaFoldDB" id="A0A1I2PHV7"/>
<evidence type="ECO:0000313" key="2">
    <source>
        <dbReference type="Proteomes" id="UP000198661"/>
    </source>
</evidence>
<dbReference type="Proteomes" id="UP000198661">
    <property type="component" value="Unassembled WGS sequence"/>
</dbReference>
<accession>A0A1I2PHV7</accession>
<evidence type="ECO:0000313" key="1">
    <source>
        <dbReference type="EMBL" id="SFG15634.1"/>
    </source>
</evidence>
<dbReference type="STRING" id="201973.SAMN04488025_11826"/>
<dbReference type="EMBL" id="FOOK01000018">
    <property type="protein sequence ID" value="SFG15634.1"/>
    <property type="molecule type" value="Genomic_DNA"/>
</dbReference>
<sequence length="44" mass="4634">MPAARLMEGRVLTLQFLRGSGFLAGKAMADFGLDGKRPPAVKGT</sequence>
<proteinExistence type="predicted"/>
<organism evidence="1 2">
    <name type="scientific">Planifilum fulgidum</name>
    <dbReference type="NCBI Taxonomy" id="201973"/>
    <lineage>
        <taxon>Bacteria</taxon>
        <taxon>Bacillati</taxon>
        <taxon>Bacillota</taxon>
        <taxon>Bacilli</taxon>
        <taxon>Bacillales</taxon>
        <taxon>Thermoactinomycetaceae</taxon>
        <taxon>Planifilum</taxon>
    </lineage>
</organism>
<name>A0A1I2PHV7_9BACL</name>
<keyword evidence="2" id="KW-1185">Reference proteome</keyword>
<gene>
    <name evidence="1" type="ORF">SAMN04488025_11826</name>
</gene>
<protein>
    <submittedName>
        <fullName evidence="1">Uncharacterized protein</fullName>
    </submittedName>
</protein>
<reference evidence="1 2" key="1">
    <citation type="submission" date="2016-10" db="EMBL/GenBank/DDBJ databases">
        <authorList>
            <person name="de Groot N.N."/>
        </authorList>
    </citation>
    <scope>NUCLEOTIDE SEQUENCE [LARGE SCALE GENOMIC DNA]</scope>
    <source>
        <strain evidence="1 2">DSM 44945</strain>
    </source>
</reference>